<comment type="caution">
    <text evidence="9">The sequence shown here is derived from an EMBL/GenBank/DDBJ whole genome shotgun (WGS) entry which is preliminary data.</text>
</comment>
<evidence type="ECO:0000256" key="7">
    <source>
        <dbReference type="SAM" id="Phobius"/>
    </source>
</evidence>
<dbReference type="GO" id="GO:0006952">
    <property type="term" value="P:defense response"/>
    <property type="evidence" value="ECO:0007669"/>
    <property type="project" value="TreeGrafter"/>
</dbReference>
<feature type="transmembrane region" description="Helical" evidence="7">
    <location>
        <begin position="58"/>
        <end position="78"/>
    </location>
</feature>
<dbReference type="InterPro" id="IPR017927">
    <property type="entry name" value="FAD-bd_FR_type"/>
</dbReference>
<proteinExistence type="predicted"/>
<evidence type="ECO:0000256" key="3">
    <source>
        <dbReference type="ARBA" id="ARBA00022989"/>
    </source>
</evidence>
<evidence type="ECO:0000256" key="2">
    <source>
        <dbReference type="ARBA" id="ARBA00022692"/>
    </source>
</evidence>
<feature type="transmembrane region" description="Helical" evidence="7">
    <location>
        <begin position="21"/>
        <end position="46"/>
    </location>
</feature>
<dbReference type="InterPro" id="IPR013121">
    <property type="entry name" value="Fe_red_NAD-bd_6"/>
</dbReference>
<comment type="subcellular location">
    <subcellularLocation>
        <location evidence="1">Membrane</location>
        <topology evidence="1">Multi-pass membrane protein</topology>
    </subcellularLocation>
</comment>
<name>A0A812CND3_ACAPH</name>
<dbReference type="CDD" id="cd06186">
    <property type="entry name" value="NOX_Duox_like_FAD_NADP"/>
    <property type="match status" value="1"/>
</dbReference>
<protein>
    <submittedName>
        <fullName evidence="9">NOX4</fullName>
        <ecNumber evidence="9">1.6.3.-</ecNumber>
    </submittedName>
</protein>
<feature type="transmembrane region" description="Helical" evidence="7">
    <location>
        <begin position="273"/>
        <end position="295"/>
    </location>
</feature>
<comment type="catalytic activity">
    <reaction evidence="6">
        <text>NADPH + 2 O2 = 2 superoxide + NADP(+) + H(+)</text>
        <dbReference type="Rhea" id="RHEA:63180"/>
        <dbReference type="ChEBI" id="CHEBI:15378"/>
        <dbReference type="ChEBI" id="CHEBI:15379"/>
        <dbReference type="ChEBI" id="CHEBI:18421"/>
        <dbReference type="ChEBI" id="CHEBI:57783"/>
        <dbReference type="ChEBI" id="CHEBI:58349"/>
    </reaction>
</comment>
<dbReference type="EC" id="1.6.3.-" evidence="9"/>
<dbReference type="Gene3D" id="3.40.50.80">
    <property type="entry name" value="Nucleotide-binding domain of ferredoxin-NADP reductase (FNR) module"/>
    <property type="match status" value="1"/>
</dbReference>
<dbReference type="InterPro" id="IPR039261">
    <property type="entry name" value="FNR_nucleotide-bd"/>
</dbReference>
<dbReference type="GO" id="GO:0043020">
    <property type="term" value="C:NADPH oxidase complex"/>
    <property type="evidence" value="ECO:0007669"/>
    <property type="project" value="TreeGrafter"/>
</dbReference>
<dbReference type="InterPro" id="IPR013130">
    <property type="entry name" value="Fe3_Rdtase_TM_dom"/>
</dbReference>
<dbReference type="PANTHER" id="PTHR11972">
    <property type="entry name" value="NADPH OXIDASE"/>
    <property type="match status" value="1"/>
</dbReference>
<keyword evidence="4 9" id="KW-0560">Oxidoreductase</keyword>
<evidence type="ECO:0000256" key="1">
    <source>
        <dbReference type="ARBA" id="ARBA00004141"/>
    </source>
</evidence>
<dbReference type="GO" id="GO:0042554">
    <property type="term" value="P:superoxide anion generation"/>
    <property type="evidence" value="ECO:0007669"/>
    <property type="project" value="TreeGrafter"/>
</dbReference>
<keyword evidence="3 7" id="KW-1133">Transmembrane helix</keyword>
<organism evidence="9 10">
    <name type="scientific">Acanthosepion pharaonis</name>
    <name type="common">Pharaoh cuttlefish</name>
    <name type="synonym">Sepia pharaonis</name>
    <dbReference type="NCBI Taxonomy" id="158019"/>
    <lineage>
        <taxon>Eukaryota</taxon>
        <taxon>Metazoa</taxon>
        <taxon>Spiralia</taxon>
        <taxon>Lophotrochozoa</taxon>
        <taxon>Mollusca</taxon>
        <taxon>Cephalopoda</taxon>
        <taxon>Coleoidea</taxon>
        <taxon>Decapodiformes</taxon>
        <taxon>Sepiida</taxon>
        <taxon>Sepiina</taxon>
        <taxon>Sepiidae</taxon>
        <taxon>Acanthosepion</taxon>
    </lineage>
</organism>
<dbReference type="Pfam" id="PF08022">
    <property type="entry name" value="FAD_binding_8"/>
    <property type="match status" value="1"/>
</dbReference>
<evidence type="ECO:0000256" key="5">
    <source>
        <dbReference type="ARBA" id="ARBA00023136"/>
    </source>
</evidence>
<reference evidence="9" key="1">
    <citation type="submission" date="2021-01" db="EMBL/GenBank/DDBJ databases">
        <authorList>
            <person name="Li R."/>
            <person name="Bekaert M."/>
        </authorList>
    </citation>
    <scope>NUCLEOTIDE SEQUENCE</scope>
    <source>
        <strain evidence="9">Farmed</strain>
    </source>
</reference>
<dbReference type="InterPro" id="IPR017938">
    <property type="entry name" value="Riboflavin_synthase-like_b-brl"/>
</dbReference>
<dbReference type="PANTHER" id="PTHR11972:SF153">
    <property type="entry name" value="SUPEROXIDE-GENERATING NADPH OXIDASE HEAVY CHAIN SUBUNIT A"/>
    <property type="match status" value="1"/>
</dbReference>
<sequence length="430" mass="50123">MNYNRIYKNVNAARYQDEDPIWIVLGTVPGATGLMMMIILCLVVTSSIKYNRENNYNLFWYSHKLVALMYILLLVHAFRGPLRKQLNIVHHTPGCNFQNLSFPWPEPEFYHSPKSYSCDEEPKFGEIGCESYVWVSVPLIIYLGDVMYRMIRRSNSAQIVGSVCHADNVIELKMIKDGFKADPGQFILLQFPAISAFEWHPFSLTLCPTERSPVFSVHIRVCGDWSGKLQKLLFGNSTEECENRYVIEERCPKKIKLNLDGPFSSPMEDTTQYRLVLCVAGGIGITPFASFLNAFRTNEKYRKRFRRLYLIWTTKVVRAIGWFGELIHCLHKELWECNRPDILDVRFHFTSMDKNLCKDLPESCQEYVRKRLTYGRPIWKDIFNEIVSCHPGHKVGVFACGPKPLTEAIRSCCWKKYQKNTKFEFHQEVY</sequence>
<dbReference type="PRINTS" id="PR00466">
    <property type="entry name" value="GP91PHOX"/>
</dbReference>
<dbReference type="Proteomes" id="UP000597762">
    <property type="component" value="Unassembled WGS sequence"/>
</dbReference>
<evidence type="ECO:0000256" key="6">
    <source>
        <dbReference type="ARBA" id="ARBA00049908"/>
    </source>
</evidence>
<dbReference type="InterPro" id="IPR050369">
    <property type="entry name" value="RBOH/FRE"/>
</dbReference>
<evidence type="ECO:0000313" key="10">
    <source>
        <dbReference type="Proteomes" id="UP000597762"/>
    </source>
</evidence>
<evidence type="ECO:0000259" key="8">
    <source>
        <dbReference type="PROSITE" id="PS51384"/>
    </source>
</evidence>
<keyword evidence="2 7" id="KW-0812">Transmembrane</keyword>
<gene>
    <name evidence="9" type="ORF">SPHA_38815</name>
</gene>
<dbReference type="AlphaFoldDB" id="A0A812CND3"/>
<dbReference type="GO" id="GO:0016175">
    <property type="term" value="F:superoxide-generating NAD(P)H oxidase activity"/>
    <property type="evidence" value="ECO:0007669"/>
    <property type="project" value="TreeGrafter"/>
</dbReference>
<dbReference type="PROSITE" id="PS51384">
    <property type="entry name" value="FAD_FR"/>
    <property type="match status" value="1"/>
</dbReference>
<dbReference type="EMBL" id="CAHIKZ030001780">
    <property type="protein sequence ID" value="CAE1274335.1"/>
    <property type="molecule type" value="Genomic_DNA"/>
</dbReference>
<evidence type="ECO:0000256" key="4">
    <source>
        <dbReference type="ARBA" id="ARBA00023002"/>
    </source>
</evidence>
<keyword evidence="10" id="KW-1185">Reference proteome</keyword>
<accession>A0A812CND3</accession>
<dbReference type="InterPro" id="IPR013112">
    <property type="entry name" value="FAD-bd_8"/>
</dbReference>
<dbReference type="Pfam" id="PF01794">
    <property type="entry name" value="Ferric_reduct"/>
    <property type="match status" value="1"/>
</dbReference>
<keyword evidence="5 7" id="KW-0472">Membrane</keyword>
<feature type="domain" description="FAD-binding FR-type" evidence="8">
    <location>
        <begin position="152"/>
        <end position="269"/>
    </location>
</feature>
<dbReference type="Pfam" id="PF08030">
    <property type="entry name" value="NAD_binding_6"/>
    <property type="match status" value="1"/>
</dbReference>
<dbReference type="SUPFAM" id="SSF52343">
    <property type="entry name" value="Ferredoxin reductase-like, C-terminal NADP-linked domain"/>
    <property type="match status" value="1"/>
</dbReference>
<dbReference type="OrthoDB" id="167398at2759"/>
<evidence type="ECO:0000313" key="9">
    <source>
        <dbReference type="EMBL" id="CAE1274335.1"/>
    </source>
</evidence>
<dbReference type="SUPFAM" id="SSF63380">
    <property type="entry name" value="Riboflavin synthase domain-like"/>
    <property type="match status" value="1"/>
</dbReference>
<dbReference type="InterPro" id="IPR000778">
    <property type="entry name" value="Cyt_b245_heavy_chain"/>
</dbReference>